<dbReference type="PRINTS" id="PR00344">
    <property type="entry name" value="BCTRLSENSOR"/>
</dbReference>
<evidence type="ECO:0000256" key="8">
    <source>
        <dbReference type="ARBA" id="ARBA00023012"/>
    </source>
</evidence>
<dbReference type="PANTHER" id="PTHR43547:SF2">
    <property type="entry name" value="HYBRID SIGNAL TRANSDUCTION HISTIDINE KINASE C"/>
    <property type="match status" value="1"/>
</dbReference>
<keyword evidence="13" id="KW-1133">Transmembrane helix</keyword>
<feature type="modified residue" description="4-aspartylphosphate" evidence="12">
    <location>
        <position position="672"/>
    </location>
</feature>
<dbReference type="CDD" id="cd00075">
    <property type="entry name" value="HATPase"/>
    <property type="match status" value="1"/>
</dbReference>
<dbReference type="Pfam" id="PF13407">
    <property type="entry name" value="Peripla_BP_4"/>
    <property type="match status" value="1"/>
</dbReference>
<reference evidence="17" key="2">
    <citation type="submission" date="2020-09" db="EMBL/GenBank/DDBJ databases">
        <authorList>
            <person name="Sun Q."/>
            <person name="Zhou Y."/>
        </authorList>
    </citation>
    <scope>NUCLEOTIDE SEQUENCE</scope>
    <source>
        <strain evidence="17">CGMCC 1.15343</strain>
    </source>
</reference>
<dbReference type="PROSITE" id="PS01124">
    <property type="entry name" value="HTH_ARAC_FAMILY_2"/>
    <property type="match status" value="1"/>
</dbReference>
<dbReference type="SMART" id="SM00448">
    <property type="entry name" value="REC"/>
    <property type="match status" value="1"/>
</dbReference>
<sequence>MSAEMKMELSLHPGAKLIYTDAEGNSATQVEQVKWMLKQNIDLLIISPNEAQPLTPVVELAYQKGIPVIVLDRKTSSNAYTAYVGADNFQIGKMAGSYVGTALQGKGNIVEIMGLPGSSPAIERQRGFSEGLKQFEGINIKHQLYGDWLKHNAEQQLKSIKSDFNDLDAIFAHNDVMASGAREVIKQLNLSRSIKVFGIDALPGQGGGLQLVSDKVLDASLLYPTGGKEAISTALKILKKEPFNKENILQSIVIDASNVELMKLQVEKVRSQYQDIERQQGLLADQEVLFSNQQVVLNITVIALVLAVVFGGLAFYSLLENKKINLRLNMKNAEILDQRNQLMEMSAKAELATEAKLNFFTNISHEFRTPLTLILSPLQDLLNNEKIRTLAGTNLNHIHKNVYRLLRLVNQLITYRKIEYEKVQIRATPNNIVEFIKDILESFRLNAQKLNINLQFTASRQDILVWFDVNMLDKVIFNLLSNAFKFTPTNGTILVSIEDREGNVSIQVQDNGIGMSKAESEHIFEHFYQVDTNSTKGSGLGLSLSREIMQIHHGTIAVESTRQLGTTFTLTLLTGSDHFSAAEQSELSYDKAELSETAQIYTSEIDLPVLQLVSDQVPKLHEQSILIVEDNMDLLNYLQERFSKQYQIFTARTGTDGLAAAYEHVPDLIISDVVMPGMTGKELTQKLKSDIRTSHIPIILLTARGSNEQQIQGLESMADAYMVKPFDSDVLLAKVKNILKNRVLLKEHYTSDVSTATQSQTYNAIDRKFVNDLAAIVSQNLSNDSFNVDDICKEIGISRVQLYRKVKALLNCTITEYILSRRLKKAKYLLMNEAYSISEITYMVGFSTPNYFSTVFKAKYDCTPSEFKKKHQGTK</sequence>
<keyword evidence="4" id="KW-0808">Transferase</keyword>
<dbReference type="GO" id="GO:0000155">
    <property type="term" value="F:phosphorelay sensor kinase activity"/>
    <property type="evidence" value="ECO:0007669"/>
    <property type="project" value="InterPro"/>
</dbReference>
<dbReference type="SUPFAM" id="SSF52172">
    <property type="entry name" value="CheY-like"/>
    <property type="match status" value="1"/>
</dbReference>
<dbReference type="InterPro" id="IPR018060">
    <property type="entry name" value="HTH_AraC"/>
</dbReference>
<evidence type="ECO:0000256" key="2">
    <source>
        <dbReference type="ARBA" id="ARBA00012438"/>
    </source>
</evidence>
<dbReference type="SUPFAM" id="SSF55874">
    <property type="entry name" value="ATPase domain of HSP90 chaperone/DNA topoisomerase II/histidine kinase"/>
    <property type="match status" value="1"/>
</dbReference>
<dbReference type="InterPro" id="IPR025997">
    <property type="entry name" value="SBP_2_dom"/>
</dbReference>
<keyword evidence="10" id="KW-0238">DNA-binding</keyword>
<keyword evidence="18" id="KW-1185">Reference proteome</keyword>
<dbReference type="Gene3D" id="1.10.10.60">
    <property type="entry name" value="Homeodomain-like"/>
    <property type="match status" value="1"/>
</dbReference>
<evidence type="ECO:0000259" key="16">
    <source>
        <dbReference type="PROSITE" id="PS50110"/>
    </source>
</evidence>
<dbReference type="CDD" id="cd00082">
    <property type="entry name" value="HisKA"/>
    <property type="match status" value="1"/>
</dbReference>
<dbReference type="SUPFAM" id="SSF46689">
    <property type="entry name" value="Homeodomain-like"/>
    <property type="match status" value="1"/>
</dbReference>
<dbReference type="SMART" id="SM00342">
    <property type="entry name" value="HTH_ARAC"/>
    <property type="match status" value="1"/>
</dbReference>
<keyword evidence="6 17" id="KW-0418">Kinase</keyword>
<keyword evidence="11" id="KW-0804">Transcription</keyword>
<keyword evidence="9" id="KW-0805">Transcription regulation</keyword>
<keyword evidence="8" id="KW-0902">Two-component regulatory system</keyword>
<dbReference type="InterPro" id="IPR001789">
    <property type="entry name" value="Sig_transdc_resp-reg_receiver"/>
</dbReference>
<dbReference type="FunFam" id="3.30.565.10:FF:000037">
    <property type="entry name" value="Hybrid sensor histidine kinase/response regulator"/>
    <property type="match status" value="1"/>
</dbReference>
<keyword evidence="7" id="KW-0067">ATP-binding</keyword>
<dbReference type="PROSITE" id="PS50109">
    <property type="entry name" value="HIS_KIN"/>
    <property type="match status" value="1"/>
</dbReference>
<feature type="transmembrane region" description="Helical" evidence="13">
    <location>
        <begin position="295"/>
        <end position="319"/>
    </location>
</feature>
<dbReference type="GO" id="GO:0005524">
    <property type="term" value="F:ATP binding"/>
    <property type="evidence" value="ECO:0007669"/>
    <property type="project" value="UniProtKB-KW"/>
</dbReference>
<name>A0A916XCU0_9SPHI</name>
<evidence type="ECO:0000256" key="12">
    <source>
        <dbReference type="PROSITE-ProRule" id="PRU00169"/>
    </source>
</evidence>
<dbReference type="SUPFAM" id="SSF53822">
    <property type="entry name" value="Periplasmic binding protein-like I"/>
    <property type="match status" value="1"/>
</dbReference>
<dbReference type="PROSITE" id="PS00041">
    <property type="entry name" value="HTH_ARAC_FAMILY_1"/>
    <property type="match status" value="1"/>
</dbReference>
<organism evidence="17 18">
    <name type="scientific">Pedobacter quisquiliarum</name>
    <dbReference type="NCBI Taxonomy" id="1834438"/>
    <lineage>
        <taxon>Bacteria</taxon>
        <taxon>Pseudomonadati</taxon>
        <taxon>Bacteroidota</taxon>
        <taxon>Sphingobacteriia</taxon>
        <taxon>Sphingobacteriales</taxon>
        <taxon>Sphingobacteriaceae</taxon>
        <taxon>Pedobacter</taxon>
    </lineage>
</organism>
<dbReference type="InterPro" id="IPR028082">
    <property type="entry name" value="Peripla_BP_I"/>
</dbReference>
<dbReference type="CDD" id="cd06308">
    <property type="entry name" value="PBP1_sensor_kinase-like"/>
    <property type="match status" value="1"/>
</dbReference>
<dbReference type="InterPro" id="IPR004358">
    <property type="entry name" value="Sig_transdc_His_kin-like_C"/>
</dbReference>
<dbReference type="InterPro" id="IPR011006">
    <property type="entry name" value="CheY-like_superfamily"/>
</dbReference>
<dbReference type="PANTHER" id="PTHR43547">
    <property type="entry name" value="TWO-COMPONENT HISTIDINE KINASE"/>
    <property type="match status" value="1"/>
</dbReference>
<dbReference type="GO" id="GO:0003700">
    <property type="term" value="F:DNA-binding transcription factor activity"/>
    <property type="evidence" value="ECO:0007669"/>
    <property type="project" value="InterPro"/>
</dbReference>
<protein>
    <recommendedName>
        <fullName evidence="2">histidine kinase</fullName>
        <ecNumber evidence="2">2.7.13.3</ecNumber>
    </recommendedName>
</protein>
<dbReference type="SUPFAM" id="SSF47384">
    <property type="entry name" value="Homodimeric domain of signal transducing histidine kinase"/>
    <property type="match status" value="1"/>
</dbReference>
<keyword evidence="13" id="KW-0812">Transmembrane</keyword>
<feature type="domain" description="Histidine kinase" evidence="15">
    <location>
        <begin position="362"/>
        <end position="576"/>
    </location>
</feature>
<keyword evidence="3 12" id="KW-0597">Phosphoprotein</keyword>
<keyword evidence="13" id="KW-0472">Membrane</keyword>
<evidence type="ECO:0000256" key="4">
    <source>
        <dbReference type="ARBA" id="ARBA00022679"/>
    </source>
</evidence>
<dbReference type="CDD" id="cd17574">
    <property type="entry name" value="REC_OmpR"/>
    <property type="match status" value="1"/>
</dbReference>
<comment type="caution">
    <text evidence="17">The sequence shown here is derived from an EMBL/GenBank/DDBJ whole genome shotgun (WGS) entry which is preliminary data.</text>
</comment>
<feature type="domain" description="Response regulatory" evidence="16">
    <location>
        <begin position="624"/>
        <end position="739"/>
    </location>
</feature>
<dbReference type="InterPro" id="IPR009057">
    <property type="entry name" value="Homeodomain-like_sf"/>
</dbReference>
<evidence type="ECO:0000256" key="7">
    <source>
        <dbReference type="ARBA" id="ARBA00022840"/>
    </source>
</evidence>
<dbReference type="InterPro" id="IPR036890">
    <property type="entry name" value="HATPase_C_sf"/>
</dbReference>
<evidence type="ECO:0000256" key="9">
    <source>
        <dbReference type="ARBA" id="ARBA00023015"/>
    </source>
</evidence>
<dbReference type="InterPro" id="IPR005467">
    <property type="entry name" value="His_kinase_dom"/>
</dbReference>
<evidence type="ECO:0000256" key="11">
    <source>
        <dbReference type="ARBA" id="ARBA00023163"/>
    </source>
</evidence>
<feature type="domain" description="HTH araC/xylS-type" evidence="14">
    <location>
        <begin position="771"/>
        <end position="870"/>
    </location>
</feature>
<dbReference type="InterPro" id="IPR036097">
    <property type="entry name" value="HisK_dim/P_sf"/>
</dbReference>
<evidence type="ECO:0000256" key="5">
    <source>
        <dbReference type="ARBA" id="ARBA00022741"/>
    </source>
</evidence>
<comment type="catalytic activity">
    <reaction evidence="1">
        <text>ATP + protein L-histidine = ADP + protein N-phospho-L-histidine.</text>
        <dbReference type="EC" id="2.7.13.3"/>
    </reaction>
</comment>
<dbReference type="SMART" id="SM00388">
    <property type="entry name" value="HisKA"/>
    <property type="match status" value="1"/>
</dbReference>
<accession>A0A916XCU0</accession>
<dbReference type="EC" id="2.7.13.3" evidence="2"/>
<dbReference type="Pfam" id="PF00072">
    <property type="entry name" value="Response_reg"/>
    <property type="match status" value="1"/>
</dbReference>
<dbReference type="InterPro" id="IPR018062">
    <property type="entry name" value="HTH_AraC-typ_CS"/>
</dbReference>
<evidence type="ECO:0000256" key="10">
    <source>
        <dbReference type="ARBA" id="ARBA00023125"/>
    </source>
</evidence>
<proteinExistence type="predicted"/>
<evidence type="ECO:0000259" key="14">
    <source>
        <dbReference type="PROSITE" id="PS01124"/>
    </source>
</evidence>
<dbReference type="FunFam" id="1.10.287.130:FF:000045">
    <property type="entry name" value="Two-component system sensor histidine kinase/response regulator"/>
    <property type="match status" value="1"/>
</dbReference>
<evidence type="ECO:0000259" key="15">
    <source>
        <dbReference type="PROSITE" id="PS50109"/>
    </source>
</evidence>
<evidence type="ECO:0000256" key="6">
    <source>
        <dbReference type="ARBA" id="ARBA00022777"/>
    </source>
</evidence>
<dbReference type="PROSITE" id="PS50110">
    <property type="entry name" value="RESPONSE_REGULATORY"/>
    <property type="match status" value="1"/>
</dbReference>
<dbReference type="Pfam" id="PF02518">
    <property type="entry name" value="HATPase_c"/>
    <property type="match status" value="1"/>
</dbReference>
<dbReference type="SMART" id="SM00387">
    <property type="entry name" value="HATPase_c"/>
    <property type="match status" value="1"/>
</dbReference>
<evidence type="ECO:0000256" key="3">
    <source>
        <dbReference type="ARBA" id="ARBA00022553"/>
    </source>
</evidence>
<dbReference type="EMBL" id="BMIL01000004">
    <property type="protein sequence ID" value="GGC61163.1"/>
    <property type="molecule type" value="Genomic_DNA"/>
</dbReference>
<evidence type="ECO:0000256" key="1">
    <source>
        <dbReference type="ARBA" id="ARBA00000085"/>
    </source>
</evidence>
<evidence type="ECO:0000313" key="17">
    <source>
        <dbReference type="EMBL" id="GGC61163.1"/>
    </source>
</evidence>
<dbReference type="Pfam" id="PF00512">
    <property type="entry name" value="HisKA"/>
    <property type="match status" value="1"/>
</dbReference>
<dbReference type="Gene3D" id="1.10.287.130">
    <property type="match status" value="1"/>
</dbReference>
<gene>
    <name evidence="17" type="ORF">GCM10011387_13490</name>
</gene>
<evidence type="ECO:0000256" key="13">
    <source>
        <dbReference type="SAM" id="Phobius"/>
    </source>
</evidence>
<dbReference type="Gene3D" id="3.40.50.2300">
    <property type="match status" value="3"/>
</dbReference>
<dbReference type="Proteomes" id="UP000651668">
    <property type="component" value="Unassembled WGS sequence"/>
</dbReference>
<dbReference type="InterPro" id="IPR003661">
    <property type="entry name" value="HisK_dim/P_dom"/>
</dbReference>
<dbReference type="GO" id="GO:0043565">
    <property type="term" value="F:sequence-specific DNA binding"/>
    <property type="evidence" value="ECO:0007669"/>
    <property type="project" value="InterPro"/>
</dbReference>
<reference evidence="17" key="1">
    <citation type="journal article" date="2014" name="Int. J. Syst. Evol. Microbiol.">
        <title>Complete genome sequence of Corynebacterium casei LMG S-19264T (=DSM 44701T), isolated from a smear-ripened cheese.</title>
        <authorList>
            <consortium name="US DOE Joint Genome Institute (JGI-PGF)"/>
            <person name="Walter F."/>
            <person name="Albersmeier A."/>
            <person name="Kalinowski J."/>
            <person name="Ruckert C."/>
        </authorList>
    </citation>
    <scope>NUCLEOTIDE SEQUENCE</scope>
    <source>
        <strain evidence="17">CGMCC 1.15343</strain>
    </source>
</reference>
<dbReference type="InterPro" id="IPR003594">
    <property type="entry name" value="HATPase_dom"/>
</dbReference>
<dbReference type="Pfam" id="PF12833">
    <property type="entry name" value="HTH_18"/>
    <property type="match status" value="1"/>
</dbReference>
<dbReference type="AlphaFoldDB" id="A0A916XCU0"/>
<dbReference type="Gene3D" id="3.30.565.10">
    <property type="entry name" value="Histidine kinase-like ATPase, C-terminal domain"/>
    <property type="match status" value="1"/>
</dbReference>
<keyword evidence="5" id="KW-0547">Nucleotide-binding</keyword>
<evidence type="ECO:0000313" key="18">
    <source>
        <dbReference type="Proteomes" id="UP000651668"/>
    </source>
</evidence>